<evidence type="ECO:0000259" key="8">
    <source>
        <dbReference type="Pfam" id="PF00149"/>
    </source>
</evidence>
<dbReference type="NCBIfam" id="NF008206">
    <property type="entry name" value="PRK10966.1"/>
    <property type="match status" value="1"/>
</dbReference>
<dbReference type="GO" id="GO:0004519">
    <property type="term" value="F:endonuclease activity"/>
    <property type="evidence" value="ECO:0007669"/>
    <property type="project" value="UniProtKB-KW"/>
</dbReference>
<keyword evidence="4 7" id="KW-0540">Nuclease</keyword>
<protein>
    <recommendedName>
        <fullName evidence="3 7">Nuclease SbcCD subunit D</fullName>
    </recommendedName>
</protein>
<evidence type="ECO:0000256" key="1">
    <source>
        <dbReference type="ARBA" id="ARBA00010555"/>
    </source>
</evidence>
<gene>
    <name evidence="7" type="primary">sbcD</name>
    <name evidence="10" type="ORF">GAB14E_2795</name>
</gene>
<keyword evidence="7" id="KW-0233">DNA recombination</keyword>
<sequence length="515" mass="57812">MATHNLLVQVNYWYFFIAQFSYRIMRIIHTSDWHLGQYFYGKSRANEHQQFLTWLLTQVGRHNIDAIIVAGDIFDTSTPPSYAREMYFDFIAKLHVLNCQLIILAGNHDSVAMLAESKTVLASLSTRVITQVIPTSIDENELCEASTKTNTDTNKAIAQQVFPLVNAKGQASAIICAIPFVRPRDVIKSRAGQSAKDKQQSLQQAISDHYQSLYQHAVALGKKLVKEQCKDLGLAQGEQLPIIATGHLTALGVSVTDSKSDSVRDIYIGSLEAFPASAFPPADYIALGHIHRAQKIAKSEHIRYCGSPIPLSFDEAKQDKRVLMVEFSSGKLNKVTEIIVPCFQPLYMVKTSVDALEASLKDTLIAFESRQVADELPASIKAWLDIEIDNSDHLSDLSQRVSELANDMPFEVLLVRRCKKARQRRQAQLSQQDNSVLSELSLNEVFDSRLSQFDWQTEEEIARKTRLTQLFTEISVELACQQKQANLPADKNTETVKIKEADQGVKAKEVEQEKL</sequence>
<evidence type="ECO:0000259" key="9">
    <source>
        <dbReference type="Pfam" id="PF12320"/>
    </source>
</evidence>
<dbReference type="PANTHER" id="PTHR30337">
    <property type="entry name" value="COMPONENT OF ATP-DEPENDENT DSDNA EXONUCLEASE"/>
    <property type="match status" value="1"/>
</dbReference>
<dbReference type="InterPro" id="IPR004843">
    <property type="entry name" value="Calcineurin-like_PHP"/>
</dbReference>
<dbReference type="InterPro" id="IPR041796">
    <property type="entry name" value="Mre11_N"/>
</dbReference>
<dbReference type="SUPFAM" id="SSF56300">
    <property type="entry name" value="Metallo-dependent phosphatases"/>
    <property type="match status" value="1"/>
</dbReference>
<evidence type="ECO:0000313" key="10">
    <source>
        <dbReference type="EMBL" id="KGJ92879.1"/>
    </source>
</evidence>
<dbReference type="CDD" id="cd00840">
    <property type="entry name" value="MPP_Mre11_N"/>
    <property type="match status" value="1"/>
</dbReference>
<evidence type="ECO:0000256" key="7">
    <source>
        <dbReference type="RuleBase" id="RU363069"/>
    </source>
</evidence>
<dbReference type="InterPro" id="IPR026843">
    <property type="entry name" value="SbcD_C"/>
</dbReference>
<dbReference type="EMBL" id="JQEC01000029">
    <property type="protein sequence ID" value="KGJ92879.1"/>
    <property type="molecule type" value="Genomic_DNA"/>
</dbReference>
<comment type="similarity">
    <text evidence="1 7">Belongs to the SbcD family.</text>
</comment>
<evidence type="ECO:0000256" key="5">
    <source>
        <dbReference type="ARBA" id="ARBA00022801"/>
    </source>
</evidence>
<evidence type="ECO:0000313" key="11">
    <source>
        <dbReference type="Proteomes" id="UP000029868"/>
    </source>
</evidence>
<comment type="caution">
    <text evidence="10">The sequence shown here is derived from an EMBL/GenBank/DDBJ whole genome shotgun (WGS) entry which is preliminary data.</text>
</comment>
<organism evidence="10 11">
    <name type="scientific">Colwellia psychrerythraea</name>
    <name type="common">Vibrio psychroerythus</name>
    <dbReference type="NCBI Taxonomy" id="28229"/>
    <lineage>
        <taxon>Bacteria</taxon>
        <taxon>Pseudomonadati</taxon>
        <taxon>Pseudomonadota</taxon>
        <taxon>Gammaproteobacteria</taxon>
        <taxon>Alteromonadales</taxon>
        <taxon>Colwelliaceae</taxon>
        <taxon>Colwellia</taxon>
    </lineage>
</organism>
<dbReference type="Gene3D" id="3.60.21.10">
    <property type="match status" value="1"/>
</dbReference>
<dbReference type="InterPro" id="IPR004593">
    <property type="entry name" value="SbcD"/>
</dbReference>
<dbReference type="InterPro" id="IPR029052">
    <property type="entry name" value="Metallo-depent_PP-like"/>
</dbReference>
<name>A0A099KQ31_COLPS</name>
<proteinExistence type="inferred from homology"/>
<keyword evidence="6 7" id="KW-0269">Exonuclease</keyword>
<accession>A0A099KQ31</accession>
<dbReference type="GO" id="GO:0008408">
    <property type="term" value="F:3'-5' exonuclease activity"/>
    <property type="evidence" value="ECO:0007669"/>
    <property type="project" value="InterPro"/>
</dbReference>
<dbReference type="Proteomes" id="UP000029868">
    <property type="component" value="Unassembled WGS sequence"/>
</dbReference>
<evidence type="ECO:0000256" key="6">
    <source>
        <dbReference type="ARBA" id="ARBA00022839"/>
    </source>
</evidence>
<comment type="function">
    <text evidence="7">SbcCD cleaves DNA hairpin structures. These structures can inhibit DNA replication and are intermediates in certain DNA recombination reactions. The complex acts as a 3'-&gt;5' double strand exonuclease that can open hairpins. It also has a 5' single-strand endonuclease activity.</text>
</comment>
<dbReference type="Pfam" id="PF12320">
    <property type="entry name" value="SbcD_C"/>
    <property type="match status" value="1"/>
</dbReference>
<evidence type="ECO:0000256" key="2">
    <source>
        <dbReference type="ARBA" id="ARBA00011322"/>
    </source>
</evidence>
<dbReference type="GO" id="GO:0006310">
    <property type="term" value="P:DNA recombination"/>
    <property type="evidence" value="ECO:0007669"/>
    <property type="project" value="UniProtKB-KW"/>
</dbReference>
<dbReference type="GO" id="GO:0006260">
    <property type="term" value="P:DNA replication"/>
    <property type="evidence" value="ECO:0007669"/>
    <property type="project" value="UniProtKB-KW"/>
</dbReference>
<keyword evidence="7" id="KW-0235">DNA replication</keyword>
<reference evidence="10 11" key="1">
    <citation type="submission" date="2014-08" db="EMBL/GenBank/DDBJ databases">
        <title>Genomic and Phenotypic Diversity of Colwellia psychrerythraea strains from Disparate Marine Basins.</title>
        <authorList>
            <person name="Techtmann S.M."/>
            <person name="Stelling S.C."/>
            <person name="Utturkar S.M."/>
            <person name="Alshibli N."/>
            <person name="Harris A."/>
            <person name="Brown S.D."/>
            <person name="Hazen T.C."/>
        </authorList>
    </citation>
    <scope>NUCLEOTIDE SEQUENCE [LARGE SCALE GENOMIC DNA]</scope>
    <source>
        <strain evidence="10 11">GAB14E</strain>
    </source>
</reference>
<dbReference type="PANTHER" id="PTHR30337:SF0">
    <property type="entry name" value="NUCLEASE SBCCD SUBUNIT D"/>
    <property type="match status" value="1"/>
</dbReference>
<keyword evidence="7" id="KW-0255">Endonuclease</keyword>
<evidence type="ECO:0000256" key="4">
    <source>
        <dbReference type="ARBA" id="ARBA00022722"/>
    </source>
</evidence>
<evidence type="ECO:0000256" key="3">
    <source>
        <dbReference type="ARBA" id="ARBA00013365"/>
    </source>
</evidence>
<dbReference type="Gene3D" id="3.30.160.720">
    <property type="match status" value="1"/>
</dbReference>
<dbReference type="InterPro" id="IPR050535">
    <property type="entry name" value="DNA_Repair-Maintenance_Comp"/>
</dbReference>
<keyword evidence="5 7" id="KW-0378">Hydrolase</keyword>
<dbReference type="AlphaFoldDB" id="A0A099KQ31"/>
<feature type="domain" description="Nuclease SbcCD subunit D C-terminal" evidence="9">
    <location>
        <begin position="342"/>
        <end position="452"/>
    </location>
</feature>
<dbReference type="NCBIfam" id="TIGR00619">
    <property type="entry name" value="sbcd"/>
    <property type="match status" value="2"/>
</dbReference>
<dbReference type="Pfam" id="PF00149">
    <property type="entry name" value="Metallophos"/>
    <property type="match status" value="1"/>
</dbReference>
<feature type="domain" description="Calcineurin-like phosphoesterase" evidence="8">
    <location>
        <begin position="25"/>
        <end position="292"/>
    </location>
</feature>
<dbReference type="PATRIC" id="fig|28229.3.peg.2423"/>
<comment type="subunit">
    <text evidence="2 7">Heterodimer of SbcC and SbcD.</text>
</comment>